<protein>
    <submittedName>
        <fullName evidence="2">Uncharacterized protein</fullName>
    </submittedName>
</protein>
<keyword evidence="3" id="KW-1185">Reference proteome</keyword>
<evidence type="ECO:0000256" key="1">
    <source>
        <dbReference type="SAM" id="Phobius"/>
    </source>
</evidence>
<gene>
    <name evidence="2" type="ORF">TNIN_275391</name>
</gene>
<keyword evidence="1" id="KW-1133">Transmembrane helix</keyword>
<comment type="caution">
    <text evidence="2">The sequence shown here is derived from an EMBL/GenBank/DDBJ whole genome shotgun (WGS) entry which is preliminary data.</text>
</comment>
<keyword evidence="1" id="KW-0812">Transmembrane</keyword>
<keyword evidence="1" id="KW-0472">Membrane</keyword>
<reference evidence="2" key="1">
    <citation type="submission" date="2020-08" db="EMBL/GenBank/DDBJ databases">
        <title>Multicomponent nature underlies the extraordinary mechanical properties of spider dragline silk.</title>
        <authorList>
            <person name="Kono N."/>
            <person name="Nakamura H."/>
            <person name="Mori M."/>
            <person name="Yoshida Y."/>
            <person name="Ohtoshi R."/>
            <person name="Malay A.D."/>
            <person name="Moran D.A.P."/>
            <person name="Tomita M."/>
            <person name="Numata K."/>
            <person name="Arakawa K."/>
        </authorList>
    </citation>
    <scope>NUCLEOTIDE SEQUENCE</scope>
</reference>
<name>A0A8X6XL93_9ARAC</name>
<dbReference type="AlphaFoldDB" id="A0A8X6XL93"/>
<dbReference type="EMBL" id="BMAV01010713">
    <property type="protein sequence ID" value="GFY56017.1"/>
    <property type="molecule type" value="Genomic_DNA"/>
</dbReference>
<dbReference type="Proteomes" id="UP000886998">
    <property type="component" value="Unassembled WGS sequence"/>
</dbReference>
<organism evidence="2 3">
    <name type="scientific">Trichonephila inaurata madagascariensis</name>
    <dbReference type="NCBI Taxonomy" id="2747483"/>
    <lineage>
        <taxon>Eukaryota</taxon>
        <taxon>Metazoa</taxon>
        <taxon>Ecdysozoa</taxon>
        <taxon>Arthropoda</taxon>
        <taxon>Chelicerata</taxon>
        <taxon>Arachnida</taxon>
        <taxon>Araneae</taxon>
        <taxon>Araneomorphae</taxon>
        <taxon>Entelegynae</taxon>
        <taxon>Araneoidea</taxon>
        <taxon>Nephilidae</taxon>
        <taxon>Trichonephila</taxon>
        <taxon>Trichonephila inaurata</taxon>
    </lineage>
</organism>
<evidence type="ECO:0000313" key="2">
    <source>
        <dbReference type="EMBL" id="GFY56017.1"/>
    </source>
</evidence>
<feature type="transmembrane region" description="Helical" evidence="1">
    <location>
        <begin position="111"/>
        <end position="138"/>
    </location>
</feature>
<evidence type="ECO:0000313" key="3">
    <source>
        <dbReference type="Proteomes" id="UP000886998"/>
    </source>
</evidence>
<accession>A0A8X6XL93</accession>
<feature type="non-terminal residue" evidence="2">
    <location>
        <position position="1"/>
    </location>
</feature>
<proteinExistence type="predicted"/>
<sequence>MREDELPPFFLHSSRPRPLIGKGGDISPSFSGSILKLSHPPVPETAIFTTHVGVVWKFGVFSENSSCATVYDLYHFYCLRKSLFDFEASGITKSVPSQTIEKFCLQLKLSIINGIAVIVFTLLYSVSVLTCCIIIRFLKQRLTSIFRVPKKQGHKEKKTFWKSLLSSARMQLLE</sequence>
<dbReference type="OrthoDB" id="10412606at2759"/>